<dbReference type="Proteomes" id="UP000887013">
    <property type="component" value="Unassembled WGS sequence"/>
</dbReference>
<comment type="caution">
    <text evidence="1">The sequence shown here is derived from an EMBL/GenBank/DDBJ whole genome shotgun (WGS) entry which is preliminary data.</text>
</comment>
<evidence type="ECO:0000313" key="1">
    <source>
        <dbReference type="EMBL" id="GFT04579.1"/>
    </source>
</evidence>
<gene>
    <name evidence="1" type="ORF">NPIL_667871</name>
</gene>
<organism evidence="1 2">
    <name type="scientific">Nephila pilipes</name>
    <name type="common">Giant wood spider</name>
    <name type="synonym">Nephila maculata</name>
    <dbReference type="NCBI Taxonomy" id="299642"/>
    <lineage>
        <taxon>Eukaryota</taxon>
        <taxon>Metazoa</taxon>
        <taxon>Ecdysozoa</taxon>
        <taxon>Arthropoda</taxon>
        <taxon>Chelicerata</taxon>
        <taxon>Arachnida</taxon>
        <taxon>Araneae</taxon>
        <taxon>Araneomorphae</taxon>
        <taxon>Entelegynae</taxon>
        <taxon>Araneoidea</taxon>
        <taxon>Nephilidae</taxon>
        <taxon>Nephila</taxon>
    </lineage>
</organism>
<name>A0A8X6TDZ8_NEPPI</name>
<dbReference type="EMBL" id="BMAW01056161">
    <property type="protein sequence ID" value="GFT04579.1"/>
    <property type="molecule type" value="Genomic_DNA"/>
</dbReference>
<reference evidence="1" key="1">
    <citation type="submission" date="2020-08" db="EMBL/GenBank/DDBJ databases">
        <title>Multicomponent nature underlies the extraordinary mechanical properties of spider dragline silk.</title>
        <authorList>
            <person name="Kono N."/>
            <person name="Nakamura H."/>
            <person name="Mori M."/>
            <person name="Yoshida Y."/>
            <person name="Ohtoshi R."/>
            <person name="Malay A.D."/>
            <person name="Moran D.A.P."/>
            <person name="Tomita M."/>
            <person name="Numata K."/>
            <person name="Arakawa K."/>
        </authorList>
    </citation>
    <scope>NUCLEOTIDE SEQUENCE</scope>
</reference>
<proteinExistence type="predicted"/>
<accession>A0A8X6TDZ8</accession>
<keyword evidence="2" id="KW-1185">Reference proteome</keyword>
<sequence>MIYISELSQSIILLLDDSIVGAPLYPRNKIHLNDVEAFQFTSEEKFQSATHSRKCYVHSVLGQKKSVILLYFLQQESIHAGRNYDILTKIRFAIQRKRLGLLSTVLRSLSTAQRRTQEGSQGVRFITLDMSVWVTLSTALMLLNFQLFPALKVVPSEYHFQNNIEVE</sequence>
<dbReference type="OrthoDB" id="6436943at2759"/>
<evidence type="ECO:0000313" key="2">
    <source>
        <dbReference type="Proteomes" id="UP000887013"/>
    </source>
</evidence>
<protein>
    <submittedName>
        <fullName evidence="1">Uncharacterized protein</fullName>
    </submittedName>
</protein>
<dbReference type="AlphaFoldDB" id="A0A8X6TDZ8"/>